<comment type="caution">
    <text evidence="2">The sequence shown here is derived from an EMBL/GenBank/DDBJ whole genome shotgun (WGS) entry which is preliminary data.</text>
</comment>
<organism evidence="2 3">
    <name type="scientific">Saguinus oedipus</name>
    <name type="common">Cotton-top tamarin</name>
    <name type="synonym">Oedipomidas oedipus</name>
    <dbReference type="NCBI Taxonomy" id="9490"/>
    <lineage>
        <taxon>Eukaryota</taxon>
        <taxon>Metazoa</taxon>
        <taxon>Chordata</taxon>
        <taxon>Craniata</taxon>
        <taxon>Vertebrata</taxon>
        <taxon>Euteleostomi</taxon>
        <taxon>Mammalia</taxon>
        <taxon>Eutheria</taxon>
        <taxon>Euarchontoglires</taxon>
        <taxon>Primates</taxon>
        <taxon>Haplorrhini</taxon>
        <taxon>Platyrrhini</taxon>
        <taxon>Cebidae</taxon>
        <taxon>Callitrichinae</taxon>
        <taxon>Saguinus</taxon>
    </lineage>
</organism>
<dbReference type="Proteomes" id="UP001266305">
    <property type="component" value="Unassembled WGS sequence"/>
</dbReference>
<gene>
    <name evidence="2" type="ORF">P7K49_002912</name>
</gene>
<evidence type="ECO:0000313" key="3">
    <source>
        <dbReference type="Proteomes" id="UP001266305"/>
    </source>
</evidence>
<protein>
    <submittedName>
        <fullName evidence="2">Uncharacterized protein</fullName>
    </submittedName>
</protein>
<dbReference type="EMBL" id="JASSZA010000001">
    <property type="protein sequence ID" value="KAK2121526.1"/>
    <property type="molecule type" value="Genomic_DNA"/>
</dbReference>
<sequence length="116" mass="12261">MPCSSPTSGLAVAVEEAAEADSWGWLSVWLTALMTHPPHPGSSSKAPGKQAGQRRRRLTVAPTLKDEGLHLPPRNDPLPQDLRRTCSPTSGRGSTRVGGIGGLTTPMHSCFLSHGE</sequence>
<evidence type="ECO:0000313" key="2">
    <source>
        <dbReference type="EMBL" id="KAK2121526.1"/>
    </source>
</evidence>
<reference evidence="2 3" key="1">
    <citation type="submission" date="2023-05" db="EMBL/GenBank/DDBJ databases">
        <title>B98-5 Cell Line De Novo Hybrid Assembly: An Optical Mapping Approach.</title>
        <authorList>
            <person name="Kananen K."/>
            <person name="Auerbach J.A."/>
            <person name="Kautto E."/>
            <person name="Blachly J.S."/>
        </authorList>
    </citation>
    <scope>NUCLEOTIDE SEQUENCE [LARGE SCALE GENOMIC DNA]</scope>
    <source>
        <strain evidence="2">B95-8</strain>
        <tissue evidence="2">Cell line</tissue>
    </source>
</reference>
<proteinExistence type="predicted"/>
<name>A0ABQ9WIP0_SAGOE</name>
<keyword evidence="3" id="KW-1185">Reference proteome</keyword>
<feature type="region of interest" description="Disordered" evidence="1">
    <location>
        <begin position="34"/>
        <end position="116"/>
    </location>
</feature>
<evidence type="ECO:0000256" key="1">
    <source>
        <dbReference type="SAM" id="MobiDB-lite"/>
    </source>
</evidence>
<accession>A0ABQ9WIP0</accession>